<evidence type="ECO:0000313" key="4">
    <source>
        <dbReference type="EMBL" id="QGH75276.1"/>
    </source>
</evidence>
<dbReference type="GeneID" id="60321192"/>
<dbReference type="GO" id="GO:0016787">
    <property type="term" value="F:hydrolase activity"/>
    <property type="evidence" value="ECO:0007669"/>
    <property type="project" value="UniProtKB-KW"/>
</dbReference>
<evidence type="ECO:0000256" key="1">
    <source>
        <dbReference type="ARBA" id="ARBA00022801"/>
    </source>
</evidence>
<organism evidence="4 5">
    <name type="scientific">Mycobacterium phage Quesadilla</name>
    <dbReference type="NCBI Taxonomy" id="2664226"/>
    <lineage>
        <taxon>Viruses</taxon>
        <taxon>Duplodnaviria</taxon>
        <taxon>Heunggongvirae</taxon>
        <taxon>Uroviricota</taxon>
        <taxon>Caudoviricetes</taxon>
        <taxon>Bclasvirinae</taxon>
        <taxon>Quesadillavirus</taxon>
        <taxon>Quesadillavirus quesadilla</taxon>
    </lineage>
</organism>
<evidence type="ECO:0000256" key="2">
    <source>
        <dbReference type="SAM" id="MobiDB-lite"/>
    </source>
</evidence>
<accession>A0A5Q2W9U2</accession>
<keyword evidence="1" id="KW-0378">Hydrolase</keyword>
<dbReference type="EMBL" id="MN617843">
    <property type="protein sequence ID" value="QGH75276.1"/>
    <property type="molecule type" value="Genomic_DNA"/>
</dbReference>
<feature type="domain" description="Resuscitation-promoting factor core lysozyme-like" evidence="3">
    <location>
        <begin position="1255"/>
        <end position="1318"/>
    </location>
</feature>
<dbReference type="KEGG" id="vg:60321192"/>
<sequence length="2127" mass="214711">MTDVGKISLGVEIDASDLSAKLGEAVRRAIAPALAEIQRELNAVQREYDQTARAGEKAGTAQAAAAKIASDAVHNIGEETDKVAAKTRAASGVSTRSINAVTRAWEKQTAAIAANTAARAANAAAPTGGGPGGGSGGGSGGGGPPVDRHRGGFMQGGRGRFGFLTSPLGMNAVALGVGSLGPALAVVTDLVGGVQQLAQAGLAIPGVYGAAGASIGVAMAGFKGMGDAISALNDALKSGDPKDMEKATEALKDMDPAAVAVAKSVANLNRGPLLDLRKNIQSRMFRDWAAEIDSTAGKAIPRLSGGIGKVADAWNGTLRQLTAQAGSDRNLSLMDHILGNTAEGQTRLNKAIAPLSHAILTLTSGSSNALPRLADGLAAGAERFDKFITHAVESGDFDRWMNNGITGMRQLAESGLNLVKTITNITHAAGSDQGGFLRWLNDATGKLEKLTGSASGQAKMAEFFREGREMGKEWLPILENIGKALIEVYEASRVWSNILLPFLRVASDLLTAFPGLITAAGVALLAWKTSSIFKPLISGLDTVIGKLGTVAQTADLALGNTQAGRGGISGAMGRTQRGLSKLGGARGTLGLGGMAAGTAVEATADDTTGQVVGALTTVASGALAGSVFGPVGTAVGAGVGAAIAGVTFLLSENAKEAKEAADAQAAYQASLEQSREALLNLQGAQKEVNDSLLAASGNLADQGVQQGIQEQLGTLPESLKAHYGEDAAKGFSDSLTKLGLSNAELAQQLTGSQPVFDALRTNLQMLGPDGAFAAQQLQQMRDQIMGMQQQAQVAGPAMQNLATILQTDVAGAAGVVRTSVASIPQNVPIDIGMPNAPATVELLRNLGYQVDIVNGKPVVLNANSQAVTDADKALEALGIHITHLPTGNIQVQIDQGKLAAAQQDMNSFFSQYQRLIISPTVQPPGAPPQPNPAGPEIMPGVPFPRPGGADGMVIPGYAPGRDIVNAVLAPGEGVLIPEAVRGLGGASAVYGINSMFRSGLSKRYYDDGGVQPGGIPHLGTGAPPGPEDDYLKGIYDVLTGREAAPNGPLQATSKSLQDMLVSARVGKLPGMSGGGMGPFGTPLKVKNRGYDAAKGALEALGFDAETIIGSDPVQYFTQAFTDQLQQSQQSLTSGASGGLPGAAGMPGAGGADFGKIAAGLVAFSHSGNLADVAGLGLNANSPVITAITSARNKKAGLADEQIADLIQQVVGGPGYTGVLDEKNSSLVKSLQAFHDQTIKKGGVPGAAPGTATGGLNFDALAKLEAGGNWANTSNPKYSGGLQFDQATWDAYKPPGAPATAAAATREQQIQAAMNAMQQGRTPESLWPQNYSALYQPGASNVTGGIPASAAGAYPTNGLPGASPGMMGDAMGLISFAQQASGGAYKWGASDLAAGLSDCSGAVSDLVELITKGQATPERLFDTSSAAGVLKSLGAVQGAVPGMLQIGWSDSHMRATLPNGVNFESGGATGQGATYGGNAQGAAGMPNIMSLPAGNVPMGLGGMGGAGAMSGGVQQVYVVNMPGAGGFPLGTALKPVADGLASGAQEAAGNVIGDLGGAVTGAFAIPEGERRPNAELAQLVGEQNPMALAAALGFNVQDFTRQGGVGAENIQSAGGFDASGRIFSDTAGLMDRTLTSLSAQLDAMRQQLTDVVQQVADKLNSEAVTPIIKAGVQEALGDLKDSVLNGLGTSIGQAAAPPIAEAVKSAVASLPVNSSGAASQGGDMGTALAAGPTALMGGMFADGGPVWGGKPNVDSVPAMLMPGEFVFNKTDVARMGGASGAEAFRQALAKRGGIRRMATGGGVDVSDIVGAEWFGVSEVPIISTIVNLLIRVLLKMIGVTIEARDTMTEMAGDFRQFRGDAFKAFDAQGRLLNDTSGLIERSSTSEETAAAERIRILKIVIQAIIKYLIEKVIVPIAKAVANSVIQAGASAAGAAVSGAGGGPAGGIVSSVISSAGQAGVEIAAEVGTDFALAMSETIINMVAEGLMSQFGDQMTGLFGGAGLAGFFDPAGGILATLLGGVLGMFTGLLGGTLGGAGTMIPGDALFGGLGLFDEGGMAEGVGFLPKATAEPELVLSPTETSLFSRFVNALERGGFGRGGDRTVNAPITVIGGRETPEKIQNRLLQLMP</sequence>
<evidence type="ECO:0000313" key="5">
    <source>
        <dbReference type="Proteomes" id="UP000370142"/>
    </source>
</evidence>
<gene>
    <name evidence="4" type="primary">28</name>
    <name evidence="4" type="ORF">SEA_QUESADILLA_28</name>
</gene>
<dbReference type="Gene3D" id="1.10.530.10">
    <property type="match status" value="1"/>
</dbReference>
<feature type="region of interest" description="Disordered" evidence="2">
    <location>
        <begin position="123"/>
        <end position="154"/>
    </location>
</feature>
<protein>
    <submittedName>
        <fullName evidence="4">Tape measure protein</fullName>
    </submittedName>
</protein>
<name>A0A5Q2W9U2_9CAUD</name>
<dbReference type="Pfam" id="PF06737">
    <property type="entry name" value="Transglycosylas"/>
    <property type="match status" value="1"/>
</dbReference>
<keyword evidence="5" id="KW-1185">Reference proteome</keyword>
<dbReference type="Proteomes" id="UP000370142">
    <property type="component" value="Segment"/>
</dbReference>
<dbReference type="InterPro" id="IPR010618">
    <property type="entry name" value="RPF"/>
</dbReference>
<reference evidence="4 5" key="1">
    <citation type="submission" date="2019-10" db="EMBL/GenBank/DDBJ databases">
        <authorList>
            <person name="Jorgensen H.J."/>
            <person name="Tolsma S."/>
            <person name="Caruso S.M."/>
            <person name="Garlena R.A."/>
            <person name="Russell D.A."/>
            <person name="Pope W.H."/>
            <person name="Jacobs-Se D."/>
            <person name="Hatfull G.F."/>
        </authorList>
    </citation>
    <scope>NUCLEOTIDE SEQUENCE [LARGE SCALE GENOMIC DNA]</scope>
</reference>
<evidence type="ECO:0000259" key="3">
    <source>
        <dbReference type="Pfam" id="PF06737"/>
    </source>
</evidence>
<dbReference type="InterPro" id="IPR023346">
    <property type="entry name" value="Lysozyme-like_dom_sf"/>
</dbReference>
<proteinExistence type="predicted"/>
<feature type="compositionally biased region" description="Gly residues" evidence="2">
    <location>
        <begin position="127"/>
        <end position="144"/>
    </location>
</feature>
<dbReference type="SUPFAM" id="SSF53955">
    <property type="entry name" value="Lysozyme-like"/>
    <property type="match status" value="1"/>
</dbReference>
<dbReference type="RefSeq" id="YP_009949784.1">
    <property type="nucleotide sequence ID" value="NC_051584.1"/>
</dbReference>